<proteinExistence type="predicted"/>
<evidence type="ECO:0000313" key="2">
    <source>
        <dbReference type="Proteomes" id="UP001589898"/>
    </source>
</evidence>
<evidence type="ECO:0000313" key="1">
    <source>
        <dbReference type="EMBL" id="MFC0717515.1"/>
    </source>
</evidence>
<comment type="caution">
    <text evidence="1">The sequence shown here is derived from an EMBL/GenBank/DDBJ whole genome shotgun (WGS) entry which is preliminary data.</text>
</comment>
<organism evidence="1 2">
    <name type="scientific">Luteimonas padinae</name>
    <dbReference type="NCBI Taxonomy" id="1714359"/>
    <lineage>
        <taxon>Bacteria</taxon>
        <taxon>Pseudomonadati</taxon>
        <taxon>Pseudomonadota</taxon>
        <taxon>Gammaproteobacteria</taxon>
        <taxon>Lysobacterales</taxon>
        <taxon>Lysobacteraceae</taxon>
        <taxon>Luteimonas</taxon>
    </lineage>
</organism>
<sequence>MDDALKSALRAFQLGTRHEHWYGRTYREFWRWFSAQEQALLAQASSEDEEALRDELLELTADCDDAGYAVPPEWSDQLIQRP</sequence>
<dbReference type="EMBL" id="JBHLTF010000028">
    <property type="protein sequence ID" value="MFC0717515.1"/>
    <property type="molecule type" value="Genomic_DNA"/>
</dbReference>
<keyword evidence="2" id="KW-1185">Reference proteome</keyword>
<dbReference type="Proteomes" id="UP001589898">
    <property type="component" value="Unassembled WGS sequence"/>
</dbReference>
<dbReference type="RefSeq" id="WP_189497966.1">
    <property type="nucleotide sequence ID" value="NZ_BMZT01000008.1"/>
</dbReference>
<gene>
    <name evidence="1" type="ORF">ACFFFU_07100</name>
</gene>
<name>A0ABV6SVP6_9GAMM</name>
<accession>A0ABV6SVP6</accession>
<reference evidence="1 2" key="1">
    <citation type="submission" date="2024-09" db="EMBL/GenBank/DDBJ databases">
        <authorList>
            <person name="Sun Q."/>
            <person name="Mori K."/>
        </authorList>
    </citation>
    <scope>NUCLEOTIDE SEQUENCE [LARGE SCALE GENOMIC DNA]</scope>
    <source>
        <strain evidence="1 2">KCTC 52403</strain>
    </source>
</reference>
<protein>
    <submittedName>
        <fullName evidence="1">Uncharacterized protein</fullName>
    </submittedName>
</protein>